<evidence type="ECO:0000256" key="1">
    <source>
        <dbReference type="ARBA" id="ARBA00008140"/>
    </source>
</evidence>
<proteinExistence type="inferred from homology"/>
<feature type="domain" description="PPPDE" evidence="4">
    <location>
        <begin position="35"/>
        <end position="165"/>
    </location>
</feature>
<dbReference type="Proteomes" id="UP001189429">
    <property type="component" value="Unassembled WGS sequence"/>
</dbReference>
<dbReference type="Pfam" id="PF05903">
    <property type="entry name" value="Peptidase_C97"/>
    <property type="match status" value="1"/>
</dbReference>
<keyword evidence="6" id="KW-1185">Reference proteome</keyword>
<dbReference type="InterPro" id="IPR042266">
    <property type="entry name" value="PPPDE_sf"/>
</dbReference>
<reference evidence="5" key="1">
    <citation type="submission" date="2023-10" db="EMBL/GenBank/DDBJ databases">
        <authorList>
            <person name="Chen Y."/>
            <person name="Shah S."/>
            <person name="Dougan E. K."/>
            <person name="Thang M."/>
            <person name="Chan C."/>
        </authorList>
    </citation>
    <scope>NUCLEOTIDE SEQUENCE [LARGE SCALE GENOMIC DNA]</scope>
</reference>
<keyword evidence="3" id="KW-0378">Hydrolase</keyword>
<dbReference type="Gene3D" id="3.90.1720.30">
    <property type="entry name" value="PPPDE domains"/>
    <property type="match status" value="1"/>
</dbReference>
<name>A0ABN9VSZ2_9DINO</name>
<organism evidence="5 6">
    <name type="scientific">Prorocentrum cordatum</name>
    <dbReference type="NCBI Taxonomy" id="2364126"/>
    <lineage>
        <taxon>Eukaryota</taxon>
        <taxon>Sar</taxon>
        <taxon>Alveolata</taxon>
        <taxon>Dinophyceae</taxon>
        <taxon>Prorocentrales</taxon>
        <taxon>Prorocentraceae</taxon>
        <taxon>Prorocentrum</taxon>
    </lineage>
</organism>
<evidence type="ECO:0000313" key="5">
    <source>
        <dbReference type="EMBL" id="CAK0876517.1"/>
    </source>
</evidence>
<dbReference type="SMART" id="SM01179">
    <property type="entry name" value="DUF862"/>
    <property type="match status" value="1"/>
</dbReference>
<dbReference type="PANTHER" id="PTHR12378">
    <property type="entry name" value="DESUMOYLATING ISOPEPTIDASE"/>
    <property type="match status" value="1"/>
</dbReference>
<accession>A0ABN9VSZ2</accession>
<dbReference type="PANTHER" id="PTHR12378:SF9">
    <property type="entry name" value="OS06G0107000 PROTEIN"/>
    <property type="match status" value="1"/>
</dbReference>
<comment type="similarity">
    <text evidence="1">Belongs to the DeSI family.</text>
</comment>
<comment type="caution">
    <text evidence="5">The sequence shown here is derived from an EMBL/GenBank/DDBJ whole genome shotgun (WGS) entry which is preliminary data.</text>
</comment>
<evidence type="ECO:0000259" key="4">
    <source>
        <dbReference type="PROSITE" id="PS51858"/>
    </source>
</evidence>
<protein>
    <recommendedName>
        <fullName evidence="4">PPPDE domain-containing protein</fullName>
    </recommendedName>
</protein>
<evidence type="ECO:0000256" key="2">
    <source>
        <dbReference type="ARBA" id="ARBA00022670"/>
    </source>
</evidence>
<evidence type="ECO:0000313" key="6">
    <source>
        <dbReference type="Proteomes" id="UP001189429"/>
    </source>
</evidence>
<feature type="non-terminal residue" evidence="5">
    <location>
        <position position="204"/>
    </location>
</feature>
<dbReference type="EMBL" id="CAUYUJ010017632">
    <property type="protein sequence ID" value="CAK0876517.1"/>
    <property type="molecule type" value="Genomic_DNA"/>
</dbReference>
<keyword evidence="2" id="KW-0645">Protease</keyword>
<sequence>MGNQAGCGGSKRSFLSCSVSERRDSRGAAAATSSAPVSLHVYDVGPTRLNDVLRPLGTGMFHVGVEIYLFEWAFCSVGDPVTGSGIFCAPPREACNYDYRESVDLGHTAMNAAQVRGVLDNLHARWPARGYDTLRRNCCHFANELCQMLGVSLDDSARVLLRMIERGGPDFCCAPEEVERDHEDLGLPLVVSVPTLAPPGALKG</sequence>
<dbReference type="InterPro" id="IPR008580">
    <property type="entry name" value="PPPDE_dom"/>
</dbReference>
<dbReference type="PROSITE" id="PS51858">
    <property type="entry name" value="PPPDE"/>
    <property type="match status" value="1"/>
</dbReference>
<evidence type="ECO:0000256" key="3">
    <source>
        <dbReference type="ARBA" id="ARBA00022801"/>
    </source>
</evidence>
<gene>
    <name evidence="5" type="ORF">PCOR1329_LOCUS60847</name>
</gene>